<dbReference type="Proteomes" id="UP000646738">
    <property type="component" value="Unassembled WGS sequence"/>
</dbReference>
<feature type="region of interest" description="Disordered" evidence="1">
    <location>
        <begin position="44"/>
        <end position="74"/>
    </location>
</feature>
<evidence type="ECO:0000313" key="2">
    <source>
        <dbReference type="EMBL" id="GHI53842.1"/>
    </source>
</evidence>
<proteinExistence type="predicted"/>
<keyword evidence="3" id="KW-1185">Reference proteome</keyword>
<feature type="compositionally biased region" description="Basic and acidic residues" evidence="1">
    <location>
        <begin position="44"/>
        <end position="54"/>
    </location>
</feature>
<sequence length="88" mass="9041">MGTALCPAVGERGDHEEAATGLGLLRPGRRGGYGDLVTAGVTDRDAERADRGVESEGEAEVTPSDPAVQGRVRGEFGDELLGAFGDGR</sequence>
<evidence type="ECO:0000256" key="1">
    <source>
        <dbReference type="SAM" id="MobiDB-lite"/>
    </source>
</evidence>
<organism evidence="2 3">
    <name type="scientific">Streptomyces rubradiris</name>
    <name type="common">Streptomyces achromogenes subsp. rubradiris</name>
    <dbReference type="NCBI Taxonomy" id="285531"/>
    <lineage>
        <taxon>Bacteria</taxon>
        <taxon>Bacillati</taxon>
        <taxon>Actinomycetota</taxon>
        <taxon>Actinomycetes</taxon>
        <taxon>Kitasatosporales</taxon>
        <taxon>Streptomycetaceae</taxon>
        <taxon>Streptomyces</taxon>
    </lineage>
</organism>
<dbReference type="EMBL" id="BNEA01000015">
    <property type="protein sequence ID" value="GHI53842.1"/>
    <property type="molecule type" value="Genomic_DNA"/>
</dbReference>
<gene>
    <name evidence="2" type="ORF">Srubr_36880</name>
</gene>
<accession>A0ABQ3RDB6</accession>
<reference evidence="3" key="1">
    <citation type="submission" date="2023-07" db="EMBL/GenBank/DDBJ databases">
        <title>Whole genome shotgun sequence of Streptomyces achromogenes subsp. rubradiris NBRC 14000.</title>
        <authorList>
            <person name="Komaki H."/>
            <person name="Tamura T."/>
        </authorList>
    </citation>
    <scope>NUCLEOTIDE SEQUENCE [LARGE SCALE GENOMIC DNA]</scope>
    <source>
        <strain evidence="3">NBRC 14000</strain>
    </source>
</reference>
<protein>
    <submittedName>
        <fullName evidence="2">Uncharacterized protein</fullName>
    </submittedName>
</protein>
<feature type="region of interest" description="Disordered" evidence="1">
    <location>
        <begin position="1"/>
        <end position="23"/>
    </location>
</feature>
<name>A0ABQ3RDB6_STRRR</name>
<evidence type="ECO:0000313" key="3">
    <source>
        <dbReference type="Proteomes" id="UP000646738"/>
    </source>
</evidence>
<comment type="caution">
    <text evidence="2">The sequence shown here is derived from an EMBL/GenBank/DDBJ whole genome shotgun (WGS) entry which is preliminary data.</text>
</comment>